<evidence type="ECO:0000256" key="5">
    <source>
        <dbReference type="ARBA" id="ARBA00022490"/>
    </source>
</evidence>
<evidence type="ECO:0000256" key="11">
    <source>
        <dbReference type="ARBA" id="ARBA00031800"/>
    </source>
</evidence>
<dbReference type="InterPro" id="IPR026904">
    <property type="entry name" value="MnmG_C"/>
</dbReference>
<dbReference type="FunFam" id="1.10.150.570:FF:000001">
    <property type="entry name" value="tRNA uridine 5-carboxymethylaminomethyl modification enzyme MnmG"/>
    <property type="match status" value="1"/>
</dbReference>
<proteinExistence type="inferred from homology"/>
<keyword evidence="5 12" id="KW-0963">Cytoplasm</keyword>
<dbReference type="Pfam" id="PF13932">
    <property type="entry name" value="SAM_GIDA_C"/>
    <property type="match status" value="1"/>
</dbReference>
<gene>
    <name evidence="12 14" type="primary">mnmG</name>
    <name evidence="12" type="synonym">gidA</name>
    <name evidence="14" type="ORF">EOE65_07200</name>
</gene>
<evidence type="ECO:0000256" key="9">
    <source>
        <dbReference type="ARBA" id="ARBA00023027"/>
    </source>
</evidence>
<comment type="subunit">
    <text evidence="10 12">Homodimer. Heterotetramer of two MnmE and two MnmG subunits.</text>
</comment>
<comment type="function">
    <text evidence="2 12">NAD-binding protein involved in the addition of a carboxymethylaminomethyl (cmnm) group at the wobble position (U34) of certain tRNAs, forming tRNA-cmnm(5)s(2)U34.</text>
</comment>
<dbReference type="PANTHER" id="PTHR11806">
    <property type="entry name" value="GLUCOSE INHIBITED DIVISION PROTEIN A"/>
    <property type="match status" value="1"/>
</dbReference>
<dbReference type="SUPFAM" id="SSF51905">
    <property type="entry name" value="FAD/NAD(P)-binding domain"/>
    <property type="match status" value="1"/>
</dbReference>
<evidence type="ECO:0000259" key="13">
    <source>
        <dbReference type="SMART" id="SM01228"/>
    </source>
</evidence>
<evidence type="ECO:0000256" key="3">
    <source>
        <dbReference type="ARBA" id="ARBA00007653"/>
    </source>
</evidence>
<dbReference type="HAMAP" id="MF_00129">
    <property type="entry name" value="MnmG_GidA"/>
    <property type="match status" value="1"/>
</dbReference>
<sequence length="631" mass="69735">MDYPDRFDVIVIGGGHAGTEAALAAARMGASTLLLSHNIETLGQMSCNPAIGGIGKSHLVKEIDALDGAMAKATDKAGIQFRTLNSRKGPAVRATRAQADRVLYKAAIRETLENQPNLQLFQQGADDLIVEQDQVKGVVTQTGIRFYAESVVLTAGTFLGGKIHIGMDNYQGGRAGDPPSLALAERLRALPLRVDRLKTGTPPRIDARSVDFSLMQEQPGDTPTPVMSFMGSTADHPRQISCYITHTNERTHEILRSGLDRSPLYTGVIDGVGPRYCPSVEDKIMRFADKDQHQVFVEPEGLTTHELYPNGISTSLPFDIQLAAVRSIRGFENAHILRPGYAIEYDYFNPQDLKHTLETKVIDGLYFAGQINGTTGYEEAGAQGLLAGANAAARALDKEQWYPRRDEAYIGVLVDDLITLGTSEPYRMFTSRAEYRLILREDNADLRLTEKGRELGLVGDERWAAFCRKKEAIELEQQRLKSTWVQPGTQAAEVLNTKLSSPLTREYNLADLIKRPELTYSDVAALKGEAVEDPRVAEQVEIQFKYAGYIDRQIDDIERMRQQENTPLPDDFDYELVGGLSNELKTKLIAQKPVSIAQASRIQGITPAAISLLLVHIKKQQMLKKQSKAAN</sequence>
<evidence type="ECO:0000313" key="15">
    <source>
        <dbReference type="Proteomes" id="UP000282818"/>
    </source>
</evidence>
<dbReference type="PROSITE" id="PS01280">
    <property type="entry name" value="GIDA_1"/>
    <property type="match status" value="1"/>
</dbReference>
<protein>
    <recommendedName>
        <fullName evidence="4 12">tRNA uridine 5-carboxymethylaminomethyl modification enzyme MnmG</fullName>
    </recommendedName>
    <alternativeName>
        <fullName evidence="11 12">Glucose-inhibited division protein A</fullName>
    </alternativeName>
</protein>
<comment type="caution">
    <text evidence="14">The sequence shown here is derived from an EMBL/GenBank/DDBJ whole genome shotgun (WGS) entry which is preliminary data.</text>
</comment>
<evidence type="ECO:0000256" key="2">
    <source>
        <dbReference type="ARBA" id="ARBA00003717"/>
    </source>
</evidence>
<feature type="binding site" evidence="12">
    <location>
        <begin position="273"/>
        <end position="287"/>
    </location>
    <ligand>
        <name>NAD(+)</name>
        <dbReference type="ChEBI" id="CHEBI:57540"/>
    </ligand>
</feature>
<dbReference type="Gene3D" id="1.10.150.570">
    <property type="entry name" value="GidA associated domain, C-terminal subdomain"/>
    <property type="match status" value="1"/>
</dbReference>
<dbReference type="FunFam" id="3.50.50.60:FF:000010">
    <property type="entry name" value="tRNA uridine 5-carboxymethylaminomethyl modification enzyme MnmG"/>
    <property type="match status" value="1"/>
</dbReference>
<dbReference type="InterPro" id="IPR004416">
    <property type="entry name" value="MnmG"/>
</dbReference>
<dbReference type="Pfam" id="PF01134">
    <property type="entry name" value="GIDA"/>
    <property type="match status" value="1"/>
</dbReference>
<dbReference type="InterPro" id="IPR002218">
    <property type="entry name" value="MnmG-rel"/>
</dbReference>
<dbReference type="InterPro" id="IPR047001">
    <property type="entry name" value="MnmG_C_subdom"/>
</dbReference>
<dbReference type="GO" id="GO:0050660">
    <property type="term" value="F:flavin adenine dinucleotide binding"/>
    <property type="evidence" value="ECO:0007669"/>
    <property type="project" value="UniProtKB-UniRule"/>
</dbReference>
<comment type="subcellular location">
    <subcellularLocation>
        <location evidence="12">Cytoplasm</location>
    </subcellularLocation>
</comment>
<accession>A0A437QB35</accession>
<keyword evidence="9 12" id="KW-0520">NAD</keyword>
<evidence type="ECO:0000313" key="14">
    <source>
        <dbReference type="EMBL" id="RVU31758.1"/>
    </source>
</evidence>
<dbReference type="InterPro" id="IPR020595">
    <property type="entry name" value="MnmG-rel_CS"/>
</dbReference>
<dbReference type="FunFam" id="3.50.50.60:FF:000002">
    <property type="entry name" value="tRNA uridine 5-carboxymethylaminomethyl modification enzyme MnmG"/>
    <property type="match status" value="1"/>
</dbReference>
<dbReference type="EMBL" id="SACQ01000002">
    <property type="protein sequence ID" value="RVU31758.1"/>
    <property type="molecule type" value="Genomic_DNA"/>
</dbReference>
<name>A0A437QB35_9GAMM</name>
<dbReference type="SMART" id="SM01228">
    <property type="entry name" value="GIDA_assoc_3"/>
    <property type="match status" value="1"/>
</dbReference>
<evidence type="ECO:0000256" key="7">
    <source>
        <dbReference type="ARBA" id="ARBA00022694"/>
    </source>
</evidence>
<keyword evidence="8 12" id="KW-0274">FAD</keyword>
<keyword evidence="15" id="KW-1185">Reference proteome</keyword>
<keyword evidence="6 12" id="KW-0285">Flavoprotein</keyword>
<dbReference type="Gene3D" id="3.50.50.60">
    <property type="entry name" value="FAD/NAD(P)-binding domain"/>
    <property type="match status" value="2"/>
</dbReference>
<dbReference type="GO" id="GO:0030488">
    <property type="term" value="P:tRNA methylation"/>
    <property type="evidence" value="ECO:0007669"/>
    <property type="project" value="TreeGrafter"/>
</dbReference>
<dbReference type="Pfam" id="PF21680">
    <property type="entry name" value="GIDA_C_1st"/>
    <property type="match status" value="1"/>
</dbReference>
<dbReference type="NCBIfam" id="TIGR00136">
    <property type="entry name" value="mnmG_gidA"/>
    <property type="match status" value="1"/>
</dbReference>
<keyword evidence="7 12" id="KW-0819">tRNA processing</keyword>
<evidence type="ECO:0000256" key="10">
    <source>
        <dbReference type="ARBA" id="ARBA00025948"/>
    </source>
</evidence>
<evidence type="ECO:0000256" key="1">
    <source>
        <dbReference type="ARBA" id="ARBA00001974"/>
    </source>
</evidence>
<feature type="domain" description="tRNA uridine 5-carboxymethylaminomethyl modification enzyme C-terminal subdomain" evidence="13">
    <location>
        <begin position="544"/>
        <end position="615"/>
    </location>
</feature>
<dbReference type="InterPro" id="IPR049312">
    <property type="entry name" value="GIDA_C_N"/>
</dbReference>
<dbReference type="InterPro" id="IPR040131">
    <property type="entry name" value="MnmG_N"/>
</dbReference>
<comment type="caution">
    <text evidence="12">Lacks conserved residue(s) required for the propagation of feature annotation.</text>
</comment>
<comment type="similarity">
    <text evidence="3 12">Belongs to the MnmG family.</text>
</comment>
<dbReference type="InterPro" id="IPR044920">
    <property type="entry name" value="MnmG_C_subdom_sf"/>
</dbReference>
<dbReference type="AlphaFoldDB" id="A0A437QB35"/>
<evidence type="ECO:0000256" key="6">
    <source>
        <dbReference type="ARBA" id="ARBA00022630"/>
    </source>
</evidence>
<reference evidence="14 15" key="1">
    <citation type="submission" date="2019-01" db="EMBL/GenBank/DDBJ databases">
        <authorList>
            <person name="Chen W.-M."/>
        </authorList>
    </citation>
    <scope>NUCLEOTIDE SEQUENCE [LARGE SCALE GENOMIC DNA]</scope>
    <source>
        <strain evidence="14 15">HPM-16</strain>
    </source>
</reference>
<evidence type="ECO:0000256" key="12">
    <source>
        <dbReference type="HAMAP-Rule" id="MF_00129"/>
    </source>
</evidence>
<dbReference type="PANTHER" id="PTHR11806:SF0">
    <property type="entry name" value="PROTEIN MTO1 HOMOLOG, MITOCHONDRIAL"/>
    <property type="match status" value="1"/>
</dbReference>
<dbReference type="GO" id="GO:0002098">
    <property type="term" value="P:tRNA wobble uridine modification"/>
    <property type="evidence" value="ECO:0007669"/>
    <property type="project" value="InterPro"/>
</dbReference>
<feature type="binding site" evidence="12">
    <location>
        <begin position="13"/>
        <end position="18"/>
    </location>
    <ligand>
        <name>FAD</name>
        <dbReference type="ChEBI" id="CHEBI:57692"/>
    </ligand>
</feature>
<dbReference type="InterPro" id="IPR036188">
    <property type="entry name" value="FAD/NAD-bd_sf"/>
</dbReference>
<evidence type="ECO:0000256" key="4">
    <source>
        <dbReference type="ARBA" id="ARBA00020461"/>
    </source>
</evidence>
<evidence type="ECO:0000256" key="8">
    <source>
        <dbReference type="ARBA" id="ARBA00022827"/>
    </source>
</evidence>
<dbReference type="FunFam" id="1.10.10.1800:FF:000001">
    <property type="entry name" value="tRNA uridine 5-carboxymethylaminomethyl modification enzyme MnmG"/>
    <property type="match status" value="1"/>
</dbReference>
<dbReference type="RefSeq" id="WP_127693617.1">
    <property type="nucleotide sequence ID" value="NZ_SACQ01000002.1"/>
</dbReference>
<dbReference type="GO" id="GO:0005829">
    <property type="term" value="C:cytosol"/>
    <property type="evidence" value="ECO:0007669"/>
    <property type="project" value="TreeGrafter"/>
</dbReference>
<comment type="cofactor">
    <cofactor evidence="1 12">
        <name>FAD</name>
        <dbReference type="ChEBI" id="CHEBI:57692"/>
    </cofactor>
</comment>
<organism evidence="14 15">
    <name type="scientific">Neptunomonas marina</name>
    <dbReference type="NCBI Taxonomy" id="1815562"/>
    <lineage>
        <taxon>Bacteria</taxon>
        <taxon>Pseudomonadati</taxon>
        <taxon>Pseudomonadota</taxon>
        <taxon>Gammaproteobacteria</taxon>
        <taxon>Oceanospirillales</taxon>
        <taxon>Oceanospirillaceae</taxon>
        <taxon>Neptunomonas</taxon>
    </lineage>
</organism>
<dbReference type="Gene3D" id="1.10.10.1800">
    <property type="entry name" value="tRNA uridine 5-carboxymethylaminomethyl modification enzyme MnmG/GidA"/>
    <property type="match status" value="1"/>
</dbReference>
<dbReference type="Proteomes" id="UP000282818">
    <property type="component" value="Unassembled WGS sequence"/>
</dbReference>
<dbReference type="PROSITE" id="PS01281">
    <property type="entry name" value="GIDA_2"/>
    <property type="match status" value="1"/>
</dbReference>